<evidence type="ECO:0000313" key="6">
    <source>
        <dbReference type="Proteomes" id="UP000054598"/>
    </source>
</evidence>
<dbReference type="EMBL" id="LGGD01000013">
    <property type="protein sequence ID" value="KUK63639.1"/>
    <property type="molecule type" value="Genomic_DNA"/>
</dbReference>
<reference evidence="4" key="1">
    <citation type="journal article" date="2015" name="MBio">
        <title>Genome-resolved metagenomic analysis reveals roles for candidate phyla and other microbial community members in biogeochemical transformations in oil reservoirs.</title>
        <authorList>
            <person name="Hu P."/>
            <person name="Tom L."/>
            <person name="Singh A."/>
            <person name="Thomas B.C."/>
            <person name="Baker B.J."/>
            <person name="Piceno Y.M."/>
            <person name="Andersen G.L."/>
            <person name="Banfield J.F."/>
        </authorList>
    </citation>
    <scope>NUCLEOTIDE SEQUENCE [LARGE SCALE GENOMIC DNA]</scope>
    <source>
        <strain evidence="3">62_101</strain>
        <strain evidence="4">63_41</strain>
    </source>
</reference>
<dbReference type="SMART" id="SM00091">
    <property type="entry name" value="PAS"/>
    <property type="match status" value="2"/>
</dbReference>
<reference evidence="5 6" key="2">
    <citation type="journal article" date="2015" name="MBio">
        <title>Genome-Resolved Metagenomic Analysis Reveals Roles for Candidate Phyla and Other Microbial Community Members in Biogeochemical Transformations in Oil Reservoirs.</title>
        <authorList>
            <person name="Hu P."/>
            <person name="Tom L."/>
            <person name="Singh A."/>
            <person name="Thomas B.C."/>
            <person name="Baker B.J."/>
            <person name="Piceno Y.M."/>
            <person name="Andersen G.L."/>
            <person name="Banfield J.F."/>
        </authorList>
    </citation>
    <scope>NUCLEOTIDE SEQUENCE [LARGE SCALE GENOMIC DNA]</scope>
</reference>
<dbReference type="Gene3D" id="3.30.450.20">
    <property type="entry name" value="PAS domain"/>
    <property type="match status" value="2"/>
</dbReference>
<evidence type="ECO:0000313" key="5">
    <source>
        <dbReference type="Proteomes" id="UP000054323"/>
    </source>
</evidence>
<feature type="compositionally biased region" description="Polar residues" evidence="1">
    <location>
        <begin position="410"/>
        <end position="422"/>
    </location>
</feature>
<dbReference type="CDD" id="cd00130">
    <property type="entry name" value="PAS"/>
    <property type="match status" value="1"/>
</dbReference>
<comment type="caution">
    <text evidence="4">The sequence shown here is derived from an EMBL/GenBank/DDBJ whole genome shotgun (WGS) entry which is preliminary data.</text>
</comment>
<dbReference type="EMBL" id="LGHE01000009">
    <property type="protein sequence ID" value="KUL05531.1"/>
    <property type="molecule type" value="Genomic_DNA"/>
</dbReference>
<dbReference type="PATRIC" id="fig|2198.3.peg.1958"/>
<organism evidence="4 6">
    <name type="scientific">Methanoculleus marisnigri</name>
    <dbReference type="NCBI Taxonomy" id="2198"/>
    <lineage>
        <taxon>Archaea</taxon>
        <taxon>Methanobacteriati</taxon>
        <taxon>Methanobacteriota</taxon>
        <taxon>Stenosarchaea group</taxon>
        <taxon>Methanomicrobia</taxon>
        <taxon>Methanomicrobiales</taxon>
        <taxon>Methanomicrobiaceae</taxon>
        <taxon>Methanoculleus</taxon>
    </lineage>
</organism>
<dbReference type="Proteomes" id="UP000054598">
    <property type="component" value="Unassembled WGS sequence"/>
</dbReference>
<dbReference type="Pfam" id="PF00989">
    <property type="entry name" value="PAS"/>
    <property type="match status" value="1"/>
</dbReference>
<feature type="region of interest" description="Disordered" evidence="1">
    <location>
        <begin position="394"/>
        <end position="422"/>
    </location>
</feature>
<accession>A0A101J205</accession>
<dbReference type="InterPro" id="IPR000014">
    <property type="entry name" value="PAS"/>
</dbReference>
<proteinExistence type="predicted"/>
<evidence type="ECO:0000313" key="4">
    <source>
        <dbReference type="EMBL" id="KUL05531.1"/>
    </source>
</evidence>
<protein>
    <submittedName>
        <fullName evidence="4">Putative PAS/PAC sensor protein</fullName>
    </submittedName>
</protein>
<evidence type="ECO:0000256" key="1">
    <source>
        <dbReference type="SAM" id="MobiDB-lite"/>
    </source>
</evidence>
<dbReference type="SUPFAM" id="SSF55785">
    <property type="entry name" value="PYP-like sensor domain (PAS domain)"/>
    <property type="match status" value="2"/>
</dbReference>
<dbReference type="AlphaFoldDB" id="A0A101J205"/>
<evidence type="ECO:0000313" key="3">
    <source>
        <dbReference type="EMBL" id="KUK63639.1"/>
    </source>
</evidence>
<dbReference type="InterPro" id="IPR013767">
    <property type="entry name" value="PAS_fold"/>
</dbReference>
<sequence length="422" mass="45362">MHYSGAAGMNCNTAGKQKSERERVAEMLLCPGSCSAQGESRVTAASARDLLALLVDCQEDGIVLIGPDQTVAGINKAMEGLFGVSGYETIGMSAVEFISLCISPNLLDGEDLKDDFIVSCFFCENIPARRYCISRTPTKRVWVEYSSTVIPDGPNQGARLDTYHASPDSGRLETSLWEYQQQYAFLAAISSDPVISLDPGLTILSVSPSAGRLLGHNPDDLTGKHLSSIMAPDSIAEFQKACFRDRVSRGTAGRSDPVEGARTMEVNLIDARNQPIAAIFGFSHVGDGEGSLTGLIAVAHPKTDDDLWRETCSQLDQNIEHLACLGDRIRNPLAVIVGLADLQDNEVTQKIAEQARIIDGIITELDQGYVASLNVRQFLKKHYRLGDDAGFGVLPPPRAGFSPSRPGSADGTSRRSGSPTDT</sequence>
<dbReference type="NCBIfam" id="TIGR00229">
    <property type="entry name" value="sensory_box"/>
    <property type="match status" value="1"/>
</dbReference>
<evidence type="ECO:0000259" key="2">
    <source>
        <dbReference type="PROSITE" id="PS50112"/>
    </source>
</evidence>
<dbReference type="InterPro" id="IPR035965">
    <property type="entry name" value="PAS-like_dom_sf"/>
</dbReference>
<dbReference type="Proteomes" id="UP000054323">
    <property type="component" value="Unassembled WGS sequence"/>
</dbReference>
<feature type="domain" description="PAS" evidence="2">
    <location>
        <begin position="179"/>
        <end position="250"/>
    </location>
</feature>
<dbReference type="PROSITE" id="PS50112">
    <property type="entry name" value="PAS"/>
    <property type="match status" value="1"/>
</dbReference>
<name>A0A101J205_9EURY</name>
<gene>
    <name evidence="3" type="ORF">XD82_0202</name>
    <name evidence="4" type="ORF">XE10_0159</name>
</gene>